<comment type="caution">
    <text evidence="1">The sequence shown here is derived from an EMBL/GenBank/DDBJ whole genome shotgun (WGS) entry which is preliminary data.</text>
</comment>
<organism evidence="1 2">
    <name type="scientific">Cannabis sativa</name>
    <name type="common">Hemp</name>
    <name type="synonym">Marijuana</name>
    <dbReference type="NCBI Taxonomy" id="3483"/>
    <lineage>
        <taxon>Eukaryota</taxon>
        <taxon>Viridiplantae</taxon>
        <taxon>Streptophyta</taxon>
        <taxon>Embryophyta</taxon>
        <taxon>Tracheophyta</taxon>
        <taxon>Spermatophyta</taxon>
        <taxon>Magnoliopsida</taxon>
        <taxon>eudicotyledons</taxon>
        <taxon>Gunneridae</taxon>
        <taxon>Pentapetalae</taxon>
        <taxon>rosids</taxon>
        <taxon>fabids</taxon>
        <taxon>Rosales</taxon>
        <taxon>Cannabaceae</taxon>
        <taxon>Cannabis</taxon>
    </lineage>
</organism>
<protein>
    <submittedName>
        <fullName evidence="1">Uncharacterized protein</fullName>
    </submittedName>
</protein>
<reference evidence="1 2" key="1">
    <citation type="journal article" date="2020" name="bioRxiv">
        <title>Sequence and annotation of 42 cannabis genomes reveals extensive copy number variation in cannabinoid synthesis and pathogen resistance genes.</title>
        <authorList>
            <person name="Mckernan K.J."/>
            <person name="Helbert Y."/>
            <person name="Kane L.T."/>
            <person name="Ebling H."/>
            <person name="Zhang L."/>
            <person name="Liu B."/>
            <person name="Eaton Z."/>
            <person name="Mclaughlin S."/>
            <person name="Kingan S."/>
            <person name="Baybayan P."/>
            <person name="Concepcion G."/>
            <person name="Jordan M."/>
            <person name="Riva A."/>
            <person name="Barbazuk W."/>
            <person name="Harkins T."/>
        </authorList>
    </citation>
    <scope>NUCLEOTIDE SEQUENCE [LARGE SCALE GENOMIC DNA]</scope>
    <source>
        <strain evidence="2">cv. Jamaican Lion 4</strain>
        <tissue evidence="1">Leaf</tissue>
    </source>
</reference>
<gene>
    <name evidence="1" type="ORF">G4B88_001055</name>
</gene>
<dbReference type="EMBL" id="JAATIQ010000754">
    <property type="protein sequence ID" value="KAF4347885.1"/>
    <property type="molecule type" value="Genomic_DNA"/>
</dbReference>
<evidence type="ECO:0000313" key="1">
    <source>
        <dbReference type="EMBL" id="KAF4347885.1"/>
    </source>
</evidence>
<keyword evidence="2" id="KW-1185">Reference proteome</keyword>
<name>A0A7J6DP58_CANSA</name>
<dbReference type="Proteomes" id="UP000583929">
    <property type="component" value="Unassembled WGS sequence"/>
</dbReference>
<accession>A0A7J6DP58</accession>
<sequence length="107" mass="12015">MLGEIVKAKPWPPSLGYSGTIAKAKAVENEKALPVVEFLNFKGRETTTRGLRQPTIASLGVVTEERTIRNQLTDYSEVGDDDISNVDEDTRPYILVRAYFFSNRFGF</sequence>
<proteinExistence type="predicted"/>
<evidence type="ECO:0000313" key="2">
    <source>
        <dbReference type="Proteomes" id="UP000583929"/>
    </source>
</evidence>
<dbReference type="AlphaFoldDB" id="A0A7J6DP58"/>